<evidence type="ECO:0000256" key="12">
    <source>
        <dbReference type="ARBA" id="ARBA00023160"/>
    </source>
</evidence>
<keyword evidence="6" id="KW-0444">Lipid biosynthesis</keyword>
<evidence type="ECO:0000256" key="15">
    <source>
        <dbReference type="ARBA" id="ARBA00067802"/>
    </source>
</evidence>
<keyword evidence="5" id="KW-0644">Prostaglandin metabolism</keyword>
<comment type="subunit">
    <text evidence="4">Monomer.</text>
</comment>
<feature type="site" description="Lowers pKa of active site Tyr" evidence="19">
    <location>
        <position position="79"/>
    </location>
</feature>
<evidence type="ECO:0000256" key="17">
    <source>
        <dbReference type="PIRSR" id="PIRSR000097-1"/>
    </source>
</evidence>
<feature type="compositionally biased region" description="Basic and acidic residues" evidence="20">
    <location>
        <begin position="263"/>
        <end position="276"/>
    </location>
</feature>
<accession>A0A061IY54</accession>
<evidence type="ECO:0000256" key="14">
    <source>
        <dbReference type="ARBA" id="ARBA00056155"/>
    </source>
</evidence>
<evidence type="ECO:0000256" key="13">
    <source>
        <dbReference type="ARBA" id="ARBA00050342"/>
    </source>
</evidence>
<dbReference type="InterPro" id="IPR018170">
    <property type="entry name" value="Aldo/ket_reductase_CS"/>
</dbReference>
<dbReference type="Proteomes" id="UP000031737">
    <property type="component" value="Unassembled WGS sequence"/>
</dbReference>
<feature type="active site" description="Proton donor" evidence="17">
    <location>
        <position position="54"/>
    </location>
</feature>
<dbReference type="Gene3D" id="3.20.20.100">
    <property type="entry name" value="NADP-dependent oxidoreductase domain"/>
    <property type="match status" value="1"/>
</dbReference>
<dbReference type="Pfam" id="PF00248">
    <property type="entry name" value="Aldo_ket_red"/>
    <property type="match status" value="1"/>
</dbReference>
<evidence type="ECO:0000256" key="2">
    <source>
        <dbReference type="ARBA" id="ARBA00004702"/>
    </source>
</evidence>
<evidence type="ECO:0000256" key="7">
    <source>
        <dbReference type="ARBA" id="ARBA00022585"/>
    </source>
</evidence>
<dbReference type="GO" id="GO:0016616">
    <property type="term" value="F:oxidoreductase activity, acting on the CH-OH group of donors, NAD or NADP as acceptor"/>
    <property type="evidence" value="ECO:0007669"/>
    <property type="project" value="UniProtKB-ARBA"/>
</dbReference>
<dbReference type="PRINTS" id="PR00069">
    <property type="entry name" value="ALDKETRDTASE"/>
</dbReference>
<dbReference type="GO" id="GO:0006633">
    <property type="term" value="P:fatty acid biosynthetic process"/>
    <property type="evidence" value="ECO:0007669"/>
    <property type="project" value="UniProtKB-KW"/>
</dbReference>
<evidence type="ECO:0000256" key="11">
    <source>
        <dbReference type="ARBA" id="ARBA00023098"/>
    </source>
</evidence>
<proteinExistence type="inferred from homology"/>
<evidence type="ECO:0000256" key="19">
    <source>
        <dbReference type="PIRSR" id="PIRSR000097-3"/>
    </source>
</evidence>
<reference evidence="22 23" key="1">
    <citation type="submission" date="2013-07" db="EMBL/GenBank/DDBJ databases">
        <authorList>
            <person name="Stoco P.H."/>
            <person name="Wagner G."/>
            <person name="Gerber A."/>
            <person name="Zaha A."/>
            <person name="Thompson C."/>
            <person name="Bartholomeu D.C."/>
            <person name="Luckemeyer D.D."/>
            <person name="Bahia D."/>
            <person name="Loreto E."/>
            <person name="Prestes E.B."/>
            <person name="Lima F.M."/>
            <person name="Rodrigues-Luiz G."/>
            <person name="Vallejo G.A."/>
            <person name="Filho J.F."/>
            <person name="Monteiro K.M."/>
            <person name="Tyler K.M."/>
            <person name="de Almeida L.G."/>
            <person name="Ortiz M.F."/>
            <person name="Siervo M.A."/>
            <person name="de Moraes M.H."/>
            <person name="Cunha O.L."/>
            <person name="Mendonca-Neto R."/>
            <person name="Silva R."/>
            <person name="Teixeira S.M."/>
            <person name="Murta S.M."/>
            <person name="Sincero T.C."/>
            <person name="Mendes T.A."/>
            <person name="Urmenyi T.P."/>
            <person name="Silva V.G."/>
            <person name="da Rocha W.D."/>
            <person name="Andersson B."/>
            <person name="Romanha A.J."/>
            <person name="Steindel M."/>
            <person name="de Vasconcelos A.T."/>
            <person name="Grisard E.C."/>
        </authorList>
    </citation>
    <scope>NUCLEOTIDE SEQUENCE [LARGE SCALE GENOMIC DNA]</scope>
    <source>
        <strain evidence="22 23">SC58</strain>
    </source>
</reference>
<dbReference type="InterPro" id="IPR023210">
    <property type="entry name" value="NADP_OxRdtase_dom"/>
</dbReference>
<feature type="binding site" evidence="18">
    <location>
        <position position="112"/>
    </location>
    <ligand>
        <name>substrate</name>
    </ligand>
</feature>
<name>A0A061IY54_TRYRA</name>
<keyword evidence="7" id="KW-0643">Prostaglandin biosynthesis</keyword>
<feature type="region of interest" description="Disordered" evidence="20">
    <location>
        <begin position="263"/>
        <end position="283"/>
    </location>
</feature>
<dbReference type="EMBL" id="AUPL01004734">
    <property type="protein sequence ID" value="ESL07574.1"/>
    <property type="molecule type" value="Genomic_DNA"/>
</dbReference>
<evidence type="ECO:0000256" key="16">
    <source>
        <dbReference type="ARBA" id="ARBA00079905"/>
    </source>
</evidence>
<keyword evidence="23" id="KW-1185">Reference proteome</keyword>
<dbReference type="GO" id="GO:0005737">
    <property type="term" value="C:cytoplasm"/>
    <property type="evidence" value="ECO:0007669"/>
    <property type="project" value="UniProtKB-SubCell"/>
</dbReference>
<comment type="catalytic activity">
    <reaction evidence="13">
        <text>prostaglandin F2alpha + NADP(+) = prostaglandin H2 + NADPH + H(+)</text>
        <dbReference type="Rhea" id="RHEA:45312"/>
        <dbReference type="ChEBI" id="CHEBI:15378"/>
        <dbReference type="ChEBI" id="CHEBI:57404"/>
        <dbReference type="ChEBI" id="CHEBI:57405"/>
        <dbReference type="ChEBI" id="CHEBI:57783"/>
        <dbReference type="ChEBI" id="CHEBI:58349"/>
    </reaction>
</comment>
<dbReference type="PANTHER" id="PTHR43827:SF3">
    <property type="entry name" value="NADP-DEPENDENT OXIDOREDUCTASE DOMAIN-CONTAINING PROTEIN"/>
    <property type="match status" value="1"/>
</dbReference>
<dbReference type="VEuPathDB" id="TriTrypDB:TRSC58_04734"/>
<dbReference type="SUPFAM" id="SSF51430">
    <property type="entry name" value="NAD(P)-linked oxidoreductase"/>
    <property type="match status" value="1"/>
</dbReference>
<dbReference type="InterPro" id="IPR020471">
    <property type="entry name" value="AKR"/>
</dbReference>
<dbReference type="PROSITE" id="PS00063">
    <property type="entry name" value="ALDOKETO_REDUCTASE_3"/>
    <property type="match status" value="1"/>
</dbReference>
<evidence type="ECO:0000256" key="10">
    <source>
        <dbReference type="ARBA" id="ARBA00023002"/>
    </source>
</evidence>
<keyword evidence="9" id="KW-0521">NADP</keyword>
<evidence type="ECO:0000256" key="1">
    <source>
        <dbReference type="ARBA" id="ARBA00004496"/>
    </source>
</evidence>
<evidence type="ECO:0000256" key="20">
    <source>
        <dbReference type="SAM" id="MobiDB-lite"/>
    </source>
</evidence>
<feature type="domain" description="NADP-dependent oxidoreductase" evidence="21">
    <location>
        <begin position="20"/>
        <end position="266"/>
    </location>
</feature>
<evidence type="ECO:0000256" key="18">
    <source>
        <dbReference type="PIRSR" id="PIRSR000097-2"/>
    </source>
</evidence>
<evidence type="ECO:0000256" key="9">
    <source>
        <dbReference type="ARBA" id="ARBA00022857"/>
    </source>
</evidence>
<dbReference type="InterPro" id="IPR036812">
    <property type="entry name" value="NAD(P)_OxRdtase_dom_sf"/>
</dbReference>
<keyword evidence="8" id="KW-0276">Fatty acid metabolism</keyword>
<dbReference type="PANTHER" id="PTHR43827">
    <property type="entry name" value="2,5-DIKETO-D-GLUCONIC ACID REDUCTASE"/>
    <property type="match status" value="1"/>
</dbReference>
<evidence type="ECO:0000256" key="8">
    <source>
        <dbReference type="ARBA" id="ARBA00022832"/>
    </source>
</evidence>
<comment type="pathway">
    <text evidence="2">Lipid metabolism; prostaglandin biosynthesis.</text>
</comment>
<comment type="function">
    <text evidence="14">Catalyzes the NADP-dependent formation of prostaglandin F2-alpha from prostaglandin H2. Also has aldo/ketoreductase activity towards the synthetic substrates 9,10-phenanthrenequinone and p-nitrobenzaldehyde.</text>
</comment>
<evidence type="ECO:0000313" key="22">
    <source>
        <dbReference type="EMBL" id="ESL07574.1"/>
    </source>
</evidence>
<dbReference type="OrthoDB" id="276363at2759"/>
<sequence length="283" mass="32516">MTDCKYDCVTLHNGVRIPQLGLGVWRAGDGDETANAVRWAIEAGYRHIDTAYFYKNEKGVGQGIRDSGVPREEVWVTTKLWNSDQGYDKVFAAFERSRELLGLEYIDLYLIHWPGKKKFVETWKALEKLYEDKKVRAIGVCNFEPHHLTELFQSCKVRPMVNQVELHPQFQQHVVREFCKQHNIAVIAWSPLGKGARSGILQSPVLGEIAKRHGKSPAQVIIRWDLQHGIVTIPKSTHQDRIKENFNVWDFKLSGEEMHQIDGLNEDKRLGGHPDDFFPDGEE</sequence>
<keyword evidence="12" id="KW-0275">Fatty acid biosynthesis</keyword>
<comment type="caution">
    <text evidence="22">The sequence shown here is derived from an EMBL/GenBank/DDBJ whole genome shotgun (WGS) entry which is preliminary data.</text>
</comment>
<keyword evidence="11" id="KW-0443">Lipid metabolism</keyword>
<evidence type="ECO:0000256" key="6">
    <source>
        <dbReference type="ARBA" id="ARBA00022516"/>
    </source>
</evidence>
<dbReference type="AlphaFoldDB" id="A0A061IY54"/>
<dbReference type="PROSITE" id="PS00062">
    <property type="entry name" value="ALDOKETO_REDUCTASE_2"/>
    <property type="match status" value="1"/>
</dbReference>
<protein>
    <recommendedName>
        <fullName evidence="15">9,11-endoperoxide prostaglandin H2 reductase</fullName>
    </recommendedName>
    <alternativeName>
        <fullName evidence="16">Prostaglandin F2-alpha synthase</fullName>
    </alternativeName>
</protein>
<evidence type="ECO:0000256" key="5">
    <source>
        <dbReference type="ARBA" id="ARBA00022501"/>
    </source>
</evidence>
<dbReference type="PIRSF" id="PIRSF000097">
    <property type="entry name" value="AKR"/>
    <property type="match status" value="1"/>
</dbReference>
<dbReference type="FunFam" id="3.20.20.100:FF:000015">
    <property type="entry name" value="Oxidoreductase, aldo/keto reductase family"/>
    <property type="match status" value="1"/>
</dbReference>
<evidence type="ECO:0000256" key="4">
    <source>
        <dbReference type="ARBA" id="ARBA00011245"/>
    </source>
</evidence>
<keyword evidence="10" id="KW-0560">Oxidoreductase</keyword>
<comment type="similarity">
    <text evidence="3">Belongs to the aldo/keto reductase family.</text>
</comment>
<organism evidence="22 23">
    <name type="scientific">Trypanosoma rangeli SC58</name>
    <dbReference type="NCBI Taxonomy" id="429131"/>
    <lineage>
        <taxon>Eukaryota</taxon>
        <taxon>Discoba</taxon>
        <taxon>Euglenozoa</taxon>
        <taxon>Kinetoplastea</taxon>
        <taxon>Metakinetoplastina</taxon>
        <taxon>Trypanosomatida</taxon>
        <taxon>Trypanosomatidae</taxon>
        <taxon>Trypanosoma</taxon>
        <taxon>Herpetosoma</taxon>
    </lineage>
</organism>
<gene>
    <name evidence="22" type="ORF">TRSC58_04734</name>
</gene>
<dbReference type="PROSITE" id="PS00798">
    <property type="entry name" value="ALDOKETO_REDUCTASE_1"/>
    <property type="match status" value="1"/>
</dbReference>
<evidence type="ECO:0000313" key="23">
    <source>
        <dbReference type="Proteomes" id="UP000031737"/>
    </source>
</evidence>
<comment type="subcellular location">
    <subcellularLocation>
        <location evidence="1">Cytoplasm</location>
    </subcellularLocation>
</comment>
<evidence type="ECO:0000259" key="21">
    <source>
        <dbReference type="Pfam" id="PF00248"/>
    </source>
</evidence>
<evidence type="ECO:0000256" key="3">
    <source>
        <dbReference type="ARBA" id="ARBA00007905"/>
    </source>
</evidence>